<feature type="domain" description="Amidase" evidence="1">
    <location>
        <begin position="52"/>
        <end position="479"/>
    </location>
</feature>
<evidence type="ECO:0000313" key="2">
    <source>
        <dbReference type="EMBL" id="RKP59441.1"/>
    </source>
</evidence>
<dbReference type="EC" id="3.5.1.4" evidence="2"/>
<dbReference type="PROSITE" id="PS00571">
    <property type="entry name" value="AMIDASES"/>
    <property type="match status" value="1"/>
</dbReference>
<keyword evidence="2" id="KW-0378">Hydrolase</keyword>
<name>A0A494Y9S7_9BURK</name>
<keyword evidence="3" id="KW-1185">Reference proteome</keyword>
<accession>A0A494Y9S7</accession>
<dbReference type="Proteomes" id="UP000270342">
    <property type="component" value="Unassembled WGS sequence"/>
</dbReference>
<comment type="caution">
    <text evidence="2">The sequence shown here is derived from an EMBL/GenBank/DDBJ whole genome shotgun (WGS) entry which is preliminary data.</text>
</comment>
<dbReference type="InterPro" id="IPR000120">
    <property type="entry name" value="Amidase"/>
</dbReference>
<dbReference type="InterPro" id="IPR036928">
    <property type="entry name" value="AS_sf"/>
</dbReference>
<dbReference type="PANTHER" id="PTHR11895:SF176">
    <property type="entry name" value="AMIDASE AMID-RELATED"/>
    <property type="match status" value="1"/>
</dbReference>
<dbReference type="Gene3D" id="3.90.1300.10">
    <property type="entry name" value="Amidase signature (AS) domain"/>
    <property type="match status" value="1"/>
</dbReference>
<proteinExistence type="predicted"/>
<dbReference type="EMBL" id="RBZU01000001">
    <property type="protein sequence ID" value="RKP59441.1"/>
    <property type="molecule type" value="Genomic_DNA"/>
</dbReference>
<dbReference type="InterPro" id="IPR020556">
    <property type="entry name" value="Amidase_CS"/>
</dbReference>
<organism evidence="2 3">
    <name type="scientific">Pararobbsia silviterrae</name>
    <dbReference type="NCBI Taxonomy" id="1792498"/>
    <lineage>
        <taxon>Bacteria</taxon>
        <taxon>Pseudomonadati</taxon>
        <taxon>Pseudomonadota</taxon>
        <taxon>Betaproteobacteria</taxon>
        <taxon>Burkholderiales</taxon>
        <taxon>Burkholderiaceae</taxon>
        <taxon>Pararobbsia</taxon>
    </lineage>
</organism>
<dbReference type="OrthoDB" id="112488at2"/>
<dbReference type="GO" id="GO:0004040">
    <property type="term" value="F:amidase activity"/>
    <property type="evidence" value="ECO:0007669"/>
    <property type="project" value="UniProtKB-EC"/>
</dbReference>
<dbReference type="InterPro" id="IPR023631">
    <property type="entry name" value="Amidase_dom"/>
</dbReference>
<reference evidence="2 3" key="1">
    <citation type="submission" date="2018-10" db="EMBL/GenBank/DDBJ databases">
        <title>Robbsia sp. DHC34, isolated from soil.</title>
        <authorList>
            <person name="Gao Z.-H."/>
            <person name="Qiu L.-H."/>
        </authorList>
    </citation>
    <scope>NUCLEOTIDE SEQUENCE [LARGE SCALE GENOMIC DNA]</scope>
    <source>
        <strain evidence="2 3">DHC34</strain>
    </source>
</reference>
<protein>
    <submittedName>
        <fullName evidence="2">Amidase</fullName>
        <ecNumber evidence="2">3.5.1.4</ecNumber>
    </submittedName>
</protein>
<dbReference type="NCBIfam" id="NF005460">
    <property type="entry name" value="PRK07056.1"/>
    <property type="match status" value="1"/>
</dbReference>
<dbReference type="RefSeq" id="WP_121084347.1">
    <property type="nucleotide sequence ID" value="NZ_RBZU01000001.1"/>
</dbReference>
<gene>
    <name evidence="2" type="ORF">D7S86_04905</name>
</gene>
<dbReference type="Pfam" id="PF01425">
    <property type="entry name" value="Amidase"/>
    <property type="match status" value="1"/>
</dbReference>
<evidence type="ECO:0000259" key="1">
    <source>
        <dbReference type="Pfam" id="PF01425"/>
    </source>
</evidence>
<evidence type="ECO:0000313" key="3">
    <source>
        <dbReference type="Proteomes" id="UP000270342"/>
    </source>
</evidence>
<dbReference type="SUPFAM" id="SSF75304">
    <property type="entry name" value="Amidase signature (AS) enzymes"/>
    <property type="match status" value="1"/>
</dbReference>
<sequence length="499" mass="52386">MSRPTSTVSDAASLHASDIQTIGSGRSDTYRVTSLRALARDLDAGRITSRALTQAMLARIADPNGQGKQVFIHVDAAHALEMADAADALRRAGTVLSPLHGVPVSIKDLFDVKGEVTRAGSAVLRDAAPAHADAEAVARLRRAGAVLIGRTNMSEFAFSGVGLNPHYGHPLAPYRRAAQTVSGGSSSGAAASVADGMAAVALGTDTGGSIRIPATFCELTGFKPTARRVPATGAFPLSTTLDSIGPIGLTVDCCAIVDRILAGLPATARDEPAVLDDAGSRARAFGAKPLAGRRFGVLRNFMFNDADDIVPRAFEHALRALEAAGAELVDFTFDALDRLPEINRIGIPSIESYALHRPLLEHAAQYDSRVLFRIMKGETVRASEYIDLLGERRAMIDAAARAFAPFDAVVCPTVPIAPPTVADLADDTAFFRLNPLILRNPSVINFIDGCALSLPCHRAGDAPVGLMLAGLAERDAAILALGRRVEAALEGVRGTNPLQ</sequence>
<dbReference type="AlphaFoldDB" id="A0A494Y9S7"/>
<dbReference type="PANTHER" id="PTHR11895">
    <property type="entry name" value="TRANSAMIDASE"/>
    <property type="match status" value="1"/>
</dbReference>